<dbReference type="PANTHER" id="PTHR10953">
    <property type="entry name" value="UBIQUITIN-ACTIVATING ENZYME E1"/>
    <property type="match status" value="1"/>
</dbReference>
<dbReference type="InterPro" id="IPR045886">
    <property type="entry name" value="ThiF/MoeB/HesA"/>
</dbReference>
<dbReference type="Pfam" id="PF00899">
    <property type="entry name" value="ThiF"/>
    <property type="match status" value="1"/>
</dbReference>
<dbReference type="GO" id="GO:0005737">
    <property type="term" value="C:cytoplasm"/>
    <property type="evidence" value="ECO:0007669"/>
    <property type="project" value="TreeGrafter"/>
</dbReference>
<dbReference type="PANTHER" id="PTHR10953:SF6">
    <property type="entry name" value="NEDD8-ACTIVATING ENZYME E1 CATALYTIC SUBUNIT"/>
    <property type="match status" value="1"/>
</dbReference>
<gene>
    <name evidence="2" type="ordered locus">LJ_0021</name>
</gene>
<organism evidence="2 3">
    <name type="scientific">Lactobacillus johnsonii (strain CNCM I-12250 / La1 / NCC 533)</name>
    <dbReference type="NCBI Taxonomy" id="257314"/>
    <lineage>
        <taxon>Bacteria</taxon>
        <taxon>Bacillati</taxon>
        <taxon>Bacillota</taxon>
        <taxon>Bacilli</taxon>
        <taxon>Lactobacillales</taxon>
        <taxon>Lactobacillaceae</taxon>
        <taxon>Lactobacillus</taxon>
    </lineage>
</organism>
<name>Q74M13_LACJO</name>
<evidence type="ECO:0000259" key="1">
    <source>
        <dbReference type="Pfam" id="PF00899"/>
    </source>
</evidence>
<dbReference type="PATRIC" id="fig|257314.6.peg.22"/>
<protein>
    <recommendedName>
        <fullName evidence="1">THIF-type NAD/FAD binding fold domain-containing protein</fullName>
    </recommendedName>
</protein>
<accession>Q74M13</accession>
<evidence type="ECO:0000313" key="3">
    <source>
        <dbReference type="Proteomes" id="UP000000581"/>
    </source>
</evidence>
<sequence>MFYKTSYLATGGCSNHQGILGVGTKQYFVSEADYLKSLKILDFLLNKKTYDEVIKFCEKNNINKSIFDTLVEHNLIVKENLYVEKKDDLNFKNKLYFHALGLNGNALAKEFADTTFVIVGCGGIGNFISFAIGSLSPRKIELIDGDKIEKSNLNRQFLFTENDIGKYKVDVLKKNLVERNNKLSISEYKEYVSKEVLHNIFEQNKKNKTLVILSGDSFSALSLTAKACVKSEIPFLNIGYLNDISAIGPFYIPGISSCPFCHNALSISDDISSGHNESKILEDRINANNEAPSSFTNNALAASMGMADIIEFLSHNYERINSLNKRFGINSATFEKYVLEVNRDRKCEICSHGE</sequence>
<dbReference type="GO" id="GO:0019781">
    <property type="term" value="F:NEDD8 activating enzyme activity"/>
    <property type="evidence" value="ECO:0007669"/>
    <property type="project" value="TreeGrafter"/>
</dbReference>
<dbReference type="CDD" id="cd01483">
    <property type="entry name" value="E1_enzyme_family"/>
    <property type="match status" value="1"/>
</dbReference>
<dbReference type="EMBL" id="AE017198">
    <property type="protein sequence ID" value="AAS08002.1"/>
    <property type="molecule type" value="Genomic_DNA"/>
</dbReference>
<proteinExistence type="predicted"/>
<dbReference type="Proteomes" id="UP000000581">
    <property type="component" value="Chromosome"/>
</dbReference>
<dbReference type="InterPro" id="IPR035985">
    <property type="entry name" value="Ubiquitin-activating_enz"/>
</dbReference>
<dbReference type="HOGENOM" id="CLU_013325_8_0_9"/>
<evidence type="ECO:0000313" key="2">
    <source>
        <dbReference type="EMBL" id="AAS08002.1"/>
    </source>
</evidence>
<dbReference type="InterPro" id="IPR000594">
    <property type="entry name" value="ThiF_NAD_FAD-bd"/>
</dbReference>
<dbReference type="eggNOG" id="COG0476">
    <property type="taxonomic scope" value="Bacteria"/>
</dbReference>
<dbReference type="GO" id="GO:0045116">
    <property type="term" value="P:protein neddylation"/>
    <property type="evidence" value="ECO:0007669"/>
    <property type="project" value="TreeGrafter"/>
</dbReference>
<feature type="domain" description="THIF-type NAD/FAD binding fold" evidence="1">
    <location>
        <begin position="105"/>
        <end position="347"/>
    </location>
</feature>
<dbReference type="RefSeq" id="WP_011161263.1">
    <property type="nucleotide sequence ID" value="NC_005362.1"/>
</dbReference>
<dbReference type="GeneID" id="83569468"/>
<reference evidence="2 3" key="1">
    <citation type="journal article" date="2004" name="Proc. Natl. Acad. Sci. U.S.A.">
        <title>The genome sequence of the probiotic intestinal bacterium Lactobacillus johnsonii NCC 533.</title>
        <authorList>
            <person name="Pridmore R.D."/>
            <person name="Berger B."/>
            <person name="Desiere F."/>
            <person name="Vilanova D."/>
            <person name="Barretto C."/>
            <person name="Pittet A.-C."/>
            <person name="Zwahlen M.-C."/>
            <person name="Rouvet M."/>
            <person name="Altermann E."/>
            <person name="Barrangou R."/>
            <person name="Mollet B."/>
            <person name="Mercenier A."/>
            <person name="Klaenhammer T."/>
            <person name="Arigoni F."/>
            <person name="Schell M.A."/>
        </authorList>
    </citation>
    <scope>NUCLEOTIDE SEQUENCE [LARGE SCALE GENOMIC DNA]</scope>
    <source>
        <strain evidence="3">CNCM I-1225 / La1 / NCC 533</strain>
    </source>
</reference>
<dbReference type="Gene3D" id="3.40.50.720">
    <property type="entry name" value="NAD(P)-binding Rossmann-like Domain"/>
    <property type="match status" value="1"/>
</dbReference>
<dbReference type="KEGG" id="ljo:LJ_0021"/>
<dbReference type="AlphaFoldDB" id="Q74M13"/>
<dbReference type="SUPFAM" id="SSF69572">
    <property type="entry name" value="Activating enzymes of the ubiquitin-like proteins"/>
    <property type="match status" value="1"/>
</dbReference>